<dbReference type="AlphaFoldDB" id="A0A653I8H9"/>
<reference evidence="1 2" key="1">
    <citation type="submission" date="2019-10" db="EMBL/GenBank/DDBJ databases">
        <authorList>
            <person name="Karimi E."/>
        </authorList>
    </citation>
    <scope>NUCLEOTIDE SEQUENCE [LARGE SCALE GENOMIC DNA]</scope>
    <source>
        <strain evidence="1">Exiguobacterium sp. 9Y</strain>
    </source>
</reference>
<evidence type="ECO:0000313" key="1">
    <source>
        <dbReference type="EMBL" id="VWX35194.1"/>
    </source>
</evidence>
<evidence type="ECO:0000313" key="2">
    <source>
        <dbReference type="Proteomes" id="UP000439752"/>
    </source>
</evidence>
<protein>
    <submittedName>
        <fullName evidence="1">Uncharacterized protein</fullName>
    </submittedName>
</protein>
<dbReference type="EMBL" id="CABWKQ010000014">
    <property type="protein sequence ID" value="VWX35194.1"/>
    <property type="molecule type" value="Genomic_DNA"/>
</dbReference>
<dbReference type="Proteomes" id="UP000439752">
    <property type="component" value="Unassembled WGS sequence"/>
</dbReference>
<accession>A0A653I8H9</accession>
<keyword evidence="2" id="KW-1185">Reference proteome</keyword>
<name>A0A653I8H9_9BACL</name>
<organism evidence="1 2">
    <name type="scientific">Exiguobacterium oxidotolerans</name>
    <dbReference type="NCBI Taxonomy" id="223958"/>
    <lineage>
        <taxon>Bacteria</taxon>
        <taxon>Bacillati</taxon>
        <taxon>Bacillota</taxon>
        <taxon>Bacilli</taxon>
        <taxon>Bacillales</taxon>
        <taxon>Bacillales Family XII. Incertae Sedis</taxon>
        <taxon>Exiguobacterium</taxon>
    </lineage>
</organism>
<sequence length="20" mass="2456">MNGVWVFAWDQDIFRIGKWS</sequence>
<gene>
    <name evidence="1" type="ORF">EXIGUO9Y_210080</name>
</gene>
<proteinExistence type="predicted"/>